<feature type="domain" description="Secretion system C-terminal sorting" evidence="2">
    <location>
        <begin position="68"/>
        <end position="143"/>
    </location>
</feature>
<sequence>MGRNLLKAACLTLLSALTLCSGLTRVYAKSPYDHTISQHIWDGSEAFGEDNNIKETEKLINNVKVFYNPIAEQINLSFKLAKSSSVSIKVMDALGNEILQLMNGNLDSGIQNLSFEHGGKLTTGFYFVRVVAGSETVVKRFSIR</sequence>
<evidence type="ECO:0000313" key="6">
    <source>
        <dbReference type="Proteomes" id="UP000432350"/>
    </source>
</evidence>
<protein>
    <submittedName>
        <fullName evidence="3">Por secretion system C-terminal sorting domain</fullName>
    </submittedName>
</protein>
<accession>A0A2X2JCK3</accession>
<dbReference type="GeneID" id="97182492"/>
<evidence type="ECO:0000313" key="4">
    <source>
        <dbReference type="EMBL" id="VXC60093.1"/>
    </source>
</evidence>
<reference evidence="3 5" key="1">
    <citation type="submission" date="2018-06" db="EMBL/GenBank/DDBJ databases">
        <authorList>
            <consortium name="Pathogen Informatics"/>
            <person name="Doyle S."/>
        </authorList>
    </citation>
    <scope>NUCLEOTIDE SEQUENCE [LARGE SCALE GENOMIC DNA]</scope>
    <source>
        <strain evidence="3 5">NCTC11343</strain>
    </source>
</reference>
<feature type="chain" id="PRO_5044071689" evidence="1">
    <location>
        <begin position="29"/>
        <end position="144"/>
    </location>
</feature>
<dbReference type="RefSeq" id="WP_070563202.1">
    <property type="nucleotide sequence ID" value="NZ_CP068086.1"/>
</dbReference>
<keyword evidence="1" id="KW-0732">Signal</keyword>
<dbReference type="Pfam" id="PF18962">
    <property type="entry name" value="Por_Secre_tail"/>
    <property type="match status" value="1"/>
</dbReference>
<dbReference type="Proteomes" id="UP000432350">
    <property type="component" value="Unassembled WGS sequence"/>
</dbReference>
<name>A0A2X2JCK3_SPHMU</name>
<dbReference type="AlphaFoldDB" id="A0A2X2JCK3"/>
<dbReference type="EMBL" id="CABWMV010000007">
    <property type="protein sequence ID" value="VXC60093.1"/>
    <property type="molecule type" value="Genomic_DNA"/>
</dbReference>
<accession>A0A653ZZX7</accession>
<proteinExistence type="predicted"/>
<dbReference type="EMBL" id="UAUU01000011">
    <property type="protein sequence ID" value="SPZ91658.1"/>
    <property type="molecule type" value="Genomic_DNA"/>
</dbReference>
<dbReference type="InterPro" id="IPR026444">
    <property type="entry name" value="Secre_tail"/>
</dbReference>
<reference evidence="4 6" key="2">
    <citation type="submission" date="2019-10" db="EMBL/GenBank/DDBJ databases">
        <authorList>
            <person name="Karimi E."/>
        </authorList>
    </citation>
    <scope>NUCLEOTIDE SEQUENCE [LARGE SCALE GENOMIC DNA]</scope>
    <source>
        <strain evidence="4 6">Sphingobacterium sp. 8BC</strain>
    </source>
</reference>
<dbReference type="Proteomes" id="UP000251241">
    <property type="component" value="Unassembled WGS sequence"/>
</dbReference>
<evidence type="ECO:0000256" key="1">
    <source>
        <dbReference type="SAM" id="SignalP"/>
    </source>
</evidence>
<dbReference type="NCBIfam" id="TIGR04183">
    <property type="entry name" value="Por_Secre_tail"/>
    <property type="match status" value="1"/>
</dbReference>
<evidence type="ECO:0000259" key="2">
    <source>
        <dbReference type="Pfam" id="PF18962"/>
    </source>
</evidence>
<evidence type="ECO:0000313" key="5">
    <source>
        <dbReference type="Proteomes" id="UP000251241"/>
    </source>
</evidence>
<feature type="signal peptide" evidence="1">
    <location>
        <begin position="1"/>
        <end position="28"/>
    </location>
</feature>
<gene>
    <name evidence="3" type="ORF">NCTC11343_03695</name>
    <name evidence="4" type="ORF">SPHINGO8BC_150106</name>
</gene>
<organism evidence="3 5">
    <name type="scientific">Sphingobacterium multivorum</name>
    <dbReference type="NCBI Taxonomy" id="28454"/>
    <lineage>
        <taxon>Bacteria</taxon>
        <taxon>Pseudomonadati</taxon>
        <taxon>Bacteroidota</taxon>
        <taxon>Sphingobacteriia</taxon>
        <taxon>Sphingobacteriales</taxon>
        <taxon>Sphingobacteriaceae</taxon>
        <taxon>Sphingobacterium</taxon>
    </lineage>
</organism>
<evidence type="ECO:0000313" key="3">
    <source>
        <dbReference type="EMBL" id="SPZ91658.1"/>
    </source>
</evidence>